<dbReference type="EC" id="2.1.1.296" evidence="1"/>
<comment type="catalytic activity">
    <reaction evidence="6">
        <text>a 5'-end (N(7)-methyl 5'-triphosphoguanosine)-(2'-O-methyl-ribonucleoside)-(ribonucleotide) in mRNA + S-adenosyl-L-methionine = a 5'-end (N(7)-methyl 5'-triphosphoguanosine)-(2'-O-methyl-ribonucleoside)-(2'-O-methyl-ribonucleotide) in mRNA + S-adenosyl-L-homocysteine + H(+)</text>
        <dbReference type="Rhea" id="RHEA:67024"/>
        <dbReference type="Rhea" id="RHEA-COMP:17169"/>
        <dbReference type="Rhea" id="RHEA-COMP:17170"/>
        <dbReference type="ChEBI" id="CHEBI:15378"/>
        <dbReference type="ChEBI" id="CHEBI:57856"/>
        <dbReference type="ChEBI" id="CHEBI:59789"/>
        <dbReference type="ChEBI" id="CHEBI:167612"/>
        <dbReference type="ChEBI" id="CHEBI:167614"/>
        <dbReference type="EC" id="2.1.1.296"/>
    </reaction>
</comment>
<dbReference type="GO" id="GO:0032259">
    <property type="term" value="P:methylation"/>
    <property type="evidence" value="ECO:0007669"/>
    <property type="project" value="UniProtKB-KW"/>
</dbReference>
<name>A0A8J4AUY3_9CHLO</name>
<dbReference type="GO" id="GO:0003676">
    <property type="term" value="F:nucleic acid binding"/>
    <property type="evidence" value="ECO:0007669"/>
    <property type="project" value="UniProtKB-UniRule"/>
</dbReference>
<keyword evidence="11" id="KW-1185">Reference proteome</keyword>
<dbReference type="GO" id="GO:0016556">
    <property type="term" value="P:mRNA modification"/>
    <property type="evidence" value="ECO:0007669"/>
    <property type="project" value="UniProtKB-UniRule"/>
</dbReference>
<evidence type="ECO:0000259" key="9">
    <source>
        <dbReference type="PROSITE" id="PS51614"/>
    </source>
</evidence>
<feature type="compositionally biased region" description="Basic and acidic residues" evidence="7">
    <location>
        <begin position="1051"/>
        <end position="1062"/>
    </location>
</feature>
<proteinExistence type="predicted"/>
<evidence type="ECO:0000313" key="10">
    <source>
        <dbReference type="EMBL" id="GIL48149.1"/>
    </source>
</evidence>
<dbReference type="GO" id="GO:0120550">
    <property type="term" value="F:methyltransferase cap2 activity"/>
    <property type="evidence" value="ECO:0007669"/>
    <property type="project" value="UniProtKB-EC"/>
</dbReference>
<evidence type="ECO:0000259" key="8">
    <source>
        <dbReference type="PROSITE" id="PS50174"/>
    </source>
</evidence>
<dbReference type="GO" id="GO:0005737">
    <property type="term" value="C:cytoplasm"/>
    <property type="evidence" value="ECO:0007669"/>
    <property type="project" value="TreeGrafter"/>
</dbReference>
<dbReference type="PANTHER" id="PTHR16121:SF2">
    <property type="entry name" value="CAP-SPECIFIC MRNA (NUCLEOSIDE-2'-O-)-METHYLTRANSFERASE 2"/>
    <property type="match status" value="1"/>
</dbReference>
<organism evidence="10 11">
    <name type="scientific">Volvox africanus</name>
    <dbReference type="NCBI Taxonomy" id="51714"/>
    <lineage>
        <taxon>Eukaryota</taxon>
        <taxon>Viridiplantae</taxon>
        <taxon>Chlorophyta</taxon>
        <taxon>core chlorophytes</taxon>
        <taxon>Chlorophyceae</taxon>
        <taxon>CS clade</taxon>
        <taxon>Chlamydomonadales</taxon>
        <taxon>Volvocaceae</taxon>
        <taxon>Volvox</taxon>
    </lineage>
</organism>
<feature type="compositionally biased region" description="Gly residues" evidence="7">
    <location>
        <begin position="1"/>
        <end position="18"/>
    </location>
</feature>
<feature type="domain" description="G-patch" evidence="8">
    <location>
        <begin position="534"/>
        <end position="580"/>
    </location>
</feature>
<dbReference type="Gene3D" id="3.40.50.12760">
    <property type="match status" value="2"/>
</dbReference>
<dbReference type="Pfam" id="PF01585">
    <property type="entry name" value="G-patch"/>
    <property type="match status" value="1"/>
</dbReference>
<keyword evidence="4" id="KW-0808">Transferase</keyword>
<dbReference type="InterPro" id="IPR050851">
    <property type="entry name" value="mRNA_Cap_2O-Ribose_MeTrfase"/>
</dbReference>
<evidence type="ECO:0000313" key="11">
    <source>
        <dbReference type="Proteomes" id="UP000747399"/>
    </source>
</evidence>
<feature type="region of interest" description="Disordered" evidence="7">
    <location>
        <begin position="443"/>
        <end position="469"/>
    </location>
</feature>
<feature type="compositionally biased region" description="Basic and acidic residues" evidence="7">
    <location>
        <begin position="1021"/>
        <end position="1030"/>
    </location>
</feature>
<dbReference type="PANTHER" id="PTHR16121">
    <property type="entry name" value="CAP-SPECIFIC MRNA (NUCLEOSIDE-2'-O-)-METHYLTRANSFERASE 1-RELATED"/>
    <property type="match status" value="1"/>
</dbReference>
<dbReference type="EMBL" id="BNCO01000005">
    <property type="protein sequence ID" value="GIL48149.1"/>
    <property type="molecule type" value="Genomic_DNA"/>
</dbReference>
<keyword evidence="5" id="KW-0949">S-adenosyl-L-methionine</keyword>
<dbReference type="InterPro" id="IPR000467">
    <property type="entry name" value="G_patch_dom"/>
</dbReference>
<dbReference type="Proteomes" id="UP000747399">
    <property type="component" value="Unassembled WGS sequence"/>
</dbReference>
<evidence type="ECO:0000256" key="6">
    <source>
        <dbReference type="ARBA" id="ARBA00049477"/>
    </source>
</evidence>
<accession>A0A8J4AUY3</accession>
<feature type="compositionally biased region" description="Gly residues" evidence="7">
    <location>
        <begin position="520"/>
        <end position="529"/>
    </location>
</feature>
<dbReference type="PROSITE" id="PS50174">
    <property type="entry name" value="G_PATCH"/>
    <property type="match status" value="1"/>
</dbReference>
<feature type="domain" description="Adrift-type SAM-dependent 2'-O-MTase" evidence="9">
    <location>
        <begin position="120"/>
        <end position="347"/>
    </location>
</feature>
<dbReference type="SUPFAM" id="SSF53335">
    <property type="entry name" value="S-adenosyl-L-methionine-dependent methyltransferases"/>
    <property type="match status" value="1"/>
</dbReference>
<dbReference type="GO" id="GO:0005634">
    <property type="term" value="C:nucleus"/>
    <property type="evidence" value="ECO:0007669"/>
    <property type="project" value="UniProtKB-SubCell"/>
</dbReference>
<dbReference type="AlphaFoldDB" id="A0A8J4AUY3"/>
<comment type="caution">
    <text evidence="10">The sequence shown here is derived from an EMBL/GenBank/DDBJ whole genome shotgun (WGS) entry which is preliminary data.</text>
</comment>
<protein>
    <recommendedName>
        <fullName evidence="2">Cap-specific mRNA (nucleoside-2'-O-)-methyltransferase 2</fullName>
        <ecNumber evidence="1">2.1.1.296</ecNumber>
    </recommendedName>
</protein>
<dbReference type="Pfam" id="PF01728">
    <property type="entry name" value="FtsJ"/>
    <property type="match status" value="1"/>
</dbReference>
<dbReference type="InterPro" id="IPR025807">
    <property type="entry name" value="Adrift-typ_MeTrfase"/>
</dbReference>
<reference evidence="10" key="1">
    <citation type="journal article" date="2021" name="Proc. Natl. Acad. Sci. U.S.A.">
        <title>Three genomes in the algal genus Volvox reveal the fate of a haploid sex-determining region after a transition to homothallism.</title>
        <authorList>
            <person name="Yamamoto K."/>
            <person name="Hamaji T."/>
            <person name="Kawai-Toyooka H."/>
            <person name="Matsuzaki R."/>
            <person name="Takahashi F."/>
            <person name="Nishimura Y."/>
            <person name="Kawachi M."/>
            <person name="Noguchi H."/>
            <person name="Minakuchi Y."/>
            <person name="Umen J.G."/>
            <person name="Toyoda A."/>
            <person name="Nozaki H."/>
        </authorList>
    </citation>
    <scope>NUCLEOTIDE SEQUENCE</scope>
    <source>
        <strain evidence="10">NIES-3780</strain>
    </source>
</reference>
<feature type="region of interest" description="Disordered" evidence="7">
    <location>
        <begin position="1004"/>
        <end position="1103"/>
    </location>
</feature>
<sequence>MSRQSRGGGGFWQGGQRTGGRMQMQQMQPDAYYDTHYARALEMMQRTVHIDTSDCQLPALGDFFSTTEWELSDMVSNRDRLNETKNSLDDWDRRRWERAAADANPADQVRAVLRSVYRVELGTVAWAKMYETIWQCDMMPLSSPAVPHRERGSPKVVSVHLCEAPGAFIAATNHFVKTHRTNWQWDWMAVSLNPYCEANDKFAMIEDDALIAATTPKWCFGADSTGDIRRIPNIKAIWERGRWLCQQMGCPGGALMVTADGAVDTSMDPNRQEMITASLHYCEVVAALGLLAVGGNFVWKGFTLYEHPSICSLYLMGCLFDKVLVYKPATSKPANSEVYVVGKGFRGAPQDVLELLLDNCGEDVFSGRSLFPVELLPEDFLETARNAAIYFGNATADAIREAIDLEGLPAPVKRNSLRRAKEAFAEHWCSKLHMEALDRSQHLVPDTELDGRRNNTSGKRKGNELTGNLADRQEQFKKRALALGLVDSRVQEDPGGGDGWDGDGGGGGLGLGHSTRGAGSSAGGGGGGANQMQVSSKAAAMMAKMGHVEGKGLGRNNQGIAATVEMAGNQQRAGLGLSLGAADVRTAGAAPNWSLAPDSAVLACPGSLTKAETEAWAPLSDSVAPLPPQIIKSKMLDNDDVLVALRVARREFCNAAVAGDGKGVCRHVQHCVAPRRLSHASRSYWKLAAVDSALDVCRIVSDTAARNEELPSAVDLSMLGGAGGTEYLVFGVAGAVNRSDWHVVALDTDRAREFALASPAGDLTAGRDPQVRLLPLPHHTSTSLEPLELCTADSAREIAAAASGCWLVVGDLGSLRRLQYSGAGVLEGELSPAYRRAVLWEVAVTLGCLAPGGCAVMRLGGCLTMFSASVLYILHRCFAKLAVVKPFACCACSSERLVVAIGCLDDVEAARQRVLEALQEVANVEMPLPDSQLPAMVLTELAPAGVMMRSKEFLRYMERRTTALAEREAKHCKAAVDVASKGGLLPSTEELTALGQQAESVLKGEALPPPSSVGTQGRHRGGTDDEEIRKRYGGVFTRGGLGSDAVGSDQAEGKRKQEHDDGAAIGMGPGLHHSQRPQPPHHHHHNHHRQHRSDRDEQLANGESPMPVVFRLLTRSEKGDEFICCVRCELMPDVATRTKLDCTDGVVAVRYCYRDDCEPQHHFHTSWPLLPESDADTARLGRLMAFLANSRRPDGREKVALLTPLQPDGADDDEGWGGAAGHGRAHGRPARRMCVSLQGRDAVDPSQAGLILWC</sequence>
<feature type="region of interest" description="Disordered" evidence="7">
    <location>
        <begin position="487"/>
        <end position="531"/>
    </location>
</feature>
<dbReference type="InterPro" id="IPR029063">
    <property type="entry name" value="SAM-dependent_MTases_sf"/>
</dbReference>
<keyword evidence="3" id="KW-0489">Methyltransferase</keyword>
<dbReference type="GO" id="GO:0004483">
    <property type="term" value="F:methyltransferase cap1 activity"/>
    <property type="evidence" value="ECO:0007669"/>
    <property type="project" value="UniProtKB-UniRule"/>
</dbReference>
<dbReference type="InterPro" id="IPR002877">
    <property type="entry name" value="RNA_MeTrfase_FtsJ_dom"/>
</dbReference>
<evidence type="ECO:0000256" key="5">
    <source>
        <dbReference type="ARBA" id="ARBA00022691"/>
    </source>
</evidence>
<evidence type="ECO:0000256" key="1">
    <source>
        <dbReference type="ARBA" id="ARBA00012770"/>
    </source>
</evidence>
<feature type="region of interest" description="Disordered" evidence="7">
    <location>
        <begin position="1"/>
        <end position="23"/>
    </location>
</feature>
<dbReference type="PROSITE" id="PS51614">
    <property type="entry name" value="SAM_MT_ADRIFT"/>
    <property type="match status" value="1"/>
</dbReference>
<evidence type="ECO:0000256" key="7">
    <source>
        <dbReference type="SAM" id="MobiDB-lite"/>
    </source>
</evidence>
<feature type="compositionally biased region" description="Basic residues" evidence="7">
    <location>
        <begin position="1073"/>
        <end position="1092"/>
    </location>
</feature>
<evidence type="ECO:0000256" key="3">
    <source>
        <dbReference type="ARBA" id="ARBA00022603"/>
    </source>
</evidence>
<evidence type="ECO:0000256" key="2">
    <source>
        <dbReference type="ARBA" id="ARBA00021134"/>
    </source>
</evidence>
<dbReference type="SMART" id="SM00443">
    <property type="entry name" value="G_patch"/>
    <property type="match status" value="1"/>
</dbReference>
<evidence type="ECO:0000256" key="4">
    <source>
        <dbReference type="ARBA" id="ARBA00022679"/>
    </source>
</evidence>
<feature type="compositionally biased region" description="Gly residues" evidence="7">
    <location>
        <begin position="494"/>
        <end position="511"/>
    </location>
</feature>
<gene>
    <name evidence="10" type="ORF">Vafri_4842</name>
</gene>
<dbReference type="GO" id="GO:0006370">
    <property type="term" value="P:7-methylguanosine mRNA capping"/>
    <property type="evidence" value="ECO:0007669"/>
    <property type="project" value="UniProtKB-UniRule"/>
</dbReference>